<protein>
    <recommendedName>
        <fullName evidence="8">oligopeptidase A</fullName>
        <ecNumber evidence="8">3.4.24.70</ecNumber>
    </recommendedName>
</protein>
<evidence type="ECO:0000259" key="10">
    <source>
        <dbReference type="Pfam" id="PF01432"/>
    </source>
</evidence>
<keyword evidence="3 9" id="KW-0479">Metal-binding</keyword>
<dbReference type="GO" id="GO:0005829">
    <property type="term" value="C:cytosol"/>
    <property type="evidence" value="ECO:0007669"/>
    <property type="project" value="UniProtKB-ARBA"/>
</dbReference>
<proteinExistence type="inferred from homology"/>
<dbReference type="EMBL" id="FUKI01000049">
    <property type="protein sequence ID" value="SJM90405.1"/>
    <property type="molecule type" value="Genomic_DNA"/>
</dbReference>
<dbReference type="Gene3D" id="1.20.1050.40">
    <property type="entry name" value="Endopeptidase. Chain P, domain 1"/>
    <property type="match status" value="1"/>
</dbReference>
<dbReference type="InterPro" id="IPR034005">
    <property type="entry name" value="M3A_DCP"/>
</dbReference>
<dbReference type="Proteomes" id="UP000195667">
    <property type="component" value="Unassembled WGS sequence"/>
</dbReference>
<evidence type="ECO:0000256" key="9">
    <source>
        <dbReference type="RuleBase" id="RU003435"/>
    </source>
</evidence>
<dbReference type="CDD" id="cd06456">
    <property type="entry name" value="M3A_DCP"/>
    <property type="match status" value="1"/>
</dbReference>
<dbReference type="Gene3D" id="3.40.390.10">
    <property type="entry name" value="Collagenase (Catalytic Domain)"/>
    <property type="match status" value="1"/>
</dbReference>
<sequence>MTNSLLQNSTLPLFSKLKPEHIEPAIDQLLADARATVERCLQATDQYSWENLIEPIDNADDALNKAWSPVSHINSVLNSDELRAAYNACLPKLSQYSTEIGQNIGLFNAYRALADSEQFNSLTLAQQKIIHNALRDFTLSGVALTDDKKQRYQEISQERTRLASVYEENLMDASNAWTKLIPDVAQLAGLPESALAQAQQSASQDNQTGWLLSLQFPSYSAVMTYADNRALRQEVYTAYCTRASDQGPNAKQWDNTDIMEQTLALRHEKARLLGFNNYAELSLATKMADNSDEVIGFLEDLATKSKPQALTDLAELRAYAKQHYGMDDLQPWDMGYYSEKMREHLYEFSEEQVKAYFPITRVLPGLFAIVNKLYGLQITEIKDFDSWHPDVQFFQIHDKTGQLRGQFYIDLYARAKKRGGAWMDDCVNRKKTADGIQTPVAYLTCNFSSPTGNDPALLTHDEAITLFHEFGHGLHHMLTQVDYLGVSGIHGVEWDAVELPSQFMENWCWEQEALALMSGHYQTGEPLPQDLFAKMLAAKNFQAGMIMVRQLEFSLFDFKIHLNYDPEKGGRIYETLEQVRSQVSVVKAPAFNRFAHGFAHIFSGGYAAGYYSYKWAEVLSSDAFSLFEEQGIFNADTGHAFLTNVLEKGGSANAMELFVNFRGRKPSIDALLRHNGIAA</sequence>
<dbReference type="Pfam" id="PF19310">
    <property type="entry name" value="TOP_N"/>
    <property type="match status" value="1"/>
</dbReference>
<evidence type="ECO:0000256" key="1">
    <source>
        <dbReference type="ARBA" id="ARBA00006040"/>
    </source>
</evidence>
<keyword evidence="5 9" id="KW-0862">Zinc</keyword>
<evidence type="ECO:0000256" key="6">
    <source>
        <dbReference type="ARBA" id="ARBA00023049"/>
    </source>
</evidence>
<evidence type="ECO:0000256" key="5">
    <source>
        <dbReference type="ARBA" id="ARBA00022833"/>
    </source>
</evidence>
<dbReference type="GO" id="GO:0006508">
    <property type="term" value="P:proteolysis"/>
    <property type="evidence" value="ECO:0007669"/>
    <property type="project" value="UniProtKB-KW"/>
</dbReference>
<dbReference type="GO" id="GO:0046872">
    <property type="term" value="F:metal ion binding"/>
    <property type="evidence" value="ECO:0007669"/>
    <property type="project" value="UniProtKB-UniRule"/>
</dbReference>
<keyword evidence="6 9" id="KW-0482">Metalloprotease</keyword>
<evidence type="ECO:0000259" key="11">
    <source>
        <dbReference type="Pfam" id="PF19310"/>
    </source>
</evidence>
<evidence type="ECO:0000256" key="8">
    <source>
        <dbReference type="ARBA" id="ARBA00026100"/>
    </source>
</evidence>
<dbReference type="AlphaFoldDB" id="A0A1R4H2J2"/>
<dbReference type="InterPro" id="IPR024079">
    <property type="entry name" value="MetalloPept_cat_dom_sf"/>
</dbReference>
<dbReference type="InterPro" id="IPR045090">
    <property type="entry name" value="Pept_M3A_M3B"/>
</dbReference>
<comment type="catalytic activity">
    <reaction evidence="7">
        <text>Hydrolysis of oligopeptides, with broad specificity. Gly or Ala commonly occur as P1 or P1' residues, but more distant residues are also important, as is shown by the fact that Z-Gly-Pro-Gly-|-Gly-Pro-Ala is cleaved, but not Z-(Gly)(5).</text>
        <dbReference type="EC" id="3.4.24.70"/>
    </reaction>
</comment>
<organism evidence="12 13">
    <name type="scientific">Crenothrix polyspora</name>
    <dbReference type="NCBI Taxonomy" id="360316"/>
    <lineage>
        <taxon>Bacteria</taxon>
        <taxon>Pseudomonadati</taxon>
        <taxon>Pseudomonadota</taxon>
        <taxon>Gammaproteobacteria</taxon>
        <taxon>Methylococcales</taxon>
        <taxon>Crenotrichaceae</taxon>
        <taxon>Crenothrix</taxon>
    </lineage>
</organism>
<dbReference type="RefSeq" id="WP_087142522.1">
    <property type="nucleotide sequence ID" value="NZ_FUKI01000049.1"/>
</dbReference>
<dbReference type="GO" id="GO:0006518">
    <property type="term" value="P:peptide metabolic process"/>
    <property type="evidence" value="ECO:0007669"/>
    <property type="project" value="TreeGrafter"/>
</dbReference>
<feature type="domain" description="Peptidase M3A/M3B catalytic" evidence="10">
    <location>
        <begin position="222"/>
        <end position="676"/>
    </location>
</feature>
<evidence type="ECO:0000313" key="12">
    <source>
        <dbReference type="EMBL" id="SJM90405.1"/>
    </source>
</evidence>
<dbReference type="InterPro" id="IPR045666">
    <property type="entry name" value="OpdA_N"/>
</dbReference>
<dbReference type="InterPro" id="IPR024077">
    <property type="entry name" value="Neurolysin/TOP_dom2"/>
</dbReference>
<gene>
    <name evidence="12" type="primary">prlC</name>
    <name evidence="12" type="ORF">CRENPOLYSF1_1420016</name>
</gene>
<evidence type="ECO:0000256" key="7">
    <source>
        <dbReference type="ARBA" id="ARBA00024603"/>
    </source>
</evidence>
<keyword evidence="4 9" id="KW-0378">Hydrolase</keyword>
<keyword evidence="13" id="KW-1185">Reference proteome</keyword>
<dbReference type="OrthoDB" id="9773538at2"/>
<dbReference type="Pfam" id="PF01432">
    <property type="entry name" value="Peptidase_M3"/>
    <property type="match status" value="1"/>
</dbReference>
<reference evidence="13" key="1">
    <citation type="submission" date="2017-02" db="EMBL/GenBank/DDBJ databases">
        <authorList>
            <person name="Daims H."/>
        </authorList>
    </citation>
    <scope>NUCLEOTIDE SEQUENCE [LARGE SCALE GENOMIC DNA]</scope>
</reference>
<dbReference type="SUPFAM" id="SSF55486">
    <property type="entry name" value="Metalloproteases ('zincins'), catalytic domain"/>
    <property type="match status" value="1"/>
</dbReference>
<name>A0A1R4H2J2_9GAMM</name>
<dbReference type="InterPro" id="IPR001567">
    <property type="entry name" value="Pept_M3A_M3B_dom"/>
</dbReference>
<dbReference type="NCBIfam" id="NF008159">
    <property type="entry name" value="PRK10911.1"/>
    <property type="match status" value="1"/>
</dbReference>
<evidence type="ECO:0000256" key="2">
    <source>
        <dbReference type="ARBA" id="ARBA00022670"/>
    </source>
</evidence>
<dbReference type="FunFam" id="3.40.390.10:FF:000009">
    <property type="entry name" value="Oligopeptidase A"/>
    <property type="match status" value="1"/>
</dbReference>
<dbReference type="EC" id="3.4.24.70" evidence="8"/>
<comment type="similarity">
    <text evidence="1 9">Belongs to the peptidase M3 family.</text>
</comment>
<feature type="domain" description="Oligopeptidase A N-terminal" evidence="11">
    <location>
        <begin position="27"/>
        <end position="149"/>
    </location>
</feature>
<evidence type="ECO:0000256" key="3">
    <source>
        <dbReference type="ARBA" id="ARBA00022723"/>
    </source>
</evidence>
<comment type="cofactor">
    <cofactor evidence="9">
        <name>Zn(2+)</name>
        <dbReference type="ChEBI" id="CHEBI:29105"/>
    </cofactor>
    <text evidence="9">Binds 1 zinc ion.</text>
</comment>
<accession>A0A1R4H2J2</accession>
<dbReference type="Gene3D" id="1.10.1370.10">
    <property type="entry name" value="Neurolysin, domain 3"/>
    <property type="match status" value="1"/>
</dbReference>
<dbReference type="PANTHER" id="PTHR11804:SF84">
    <property type="entry name" value="SACCHAROLYSIN"/>
    <property type="match status" value="1"/>
</dbReference>
<evidence type="ECO:0000313" key="13">
    <source>
        <dbReference type="Proteomes" id="UP000195667"/>
    </source>
</evidence>
<dbReference type="PANTHER" id="PTHR11804">
    <property type="entry name" value="PROTEASE M3 THIMET OLIGOPEPTIDASE-RELATED"/>
    <property type="match status" value="1"/>
</dbReference>
<dbReference type="InterPro" id="IPR024080">
    <property type="entry name" value="Neurolysin/TOP_N"/>
</dbReference>
<keyword evidence="2 9" id="KW-0645">Protease</keyword>
<dbReference type="GO" id="GO:0004222">
    <property type="term" value="F:metalloendopeptidase activity"/>
    <property type="evidence" value="ECO:0007669"/>
    <property type="project" value="UniProtKB-EC"/>
</dbReference>
<evidence type="ECO:0000256" key="4">
    <source>
        <dbReference type="ARBA" id="ARBA00022801"/>
    </source>
</evidence>